<dbReference type="AlphaFoldDB" id="A0A9Q3H450"/>
<sequence>MQFTEEPFACQATPASVIIINNMPVRSRPPLPLSPTPPPSLPSPEFPPIAPKNTTACSPQCQAPLDSTMRVGRNLQTCD</sequence>
<feature type="region of interest" description="Disordered" evidence="1">
    <location>
        <begin position="25"/>
        <end position="57"/>
    </location>
</feature>
<comment type="caution">
    <text evidence="2">The sequence shown here is derived from an EMBL/GenBank/DDBJ whole genome shotgun (WGS) entry which is preliminary data.</text>
</comment>
<name>A0A9Q3H450_9BASI</name>
<evidence type="ECO:0000313" key="3">
    <source>
        <dbReference type="Proteomes" id="UP000765509"/>
    </source>
</evidence>
<protein>
    <submittedName>
        <fullName evidence="2">Uncharacterized protein</fullName>
    </submittedName>
</protein>
<accession>A0A9Q3H450</accession>
<feature type="compositionally biased region" description="Pro residues" evidence="1">
    <location>
        <begin position="27"/>
        <end position="50"/>
    </location>
</feature>
<dbReference type="Proteomes" id="UP000765509">
    <property type="component" value="Unassembled WGS sequence"/>
</dbReference>
<dbReference type="EMBL" id="AVOT02009996">
    <property type="protein sequence ID" value="MBW0489264.1"/>
    <property type="molecule type" value="Genomic_DNA"/>
</dbReference>
<proteinExistence type="predicted"/>
<gene>
    <name evidence="2" type="ORF">O181_028979</name>
</gene>
<evidence type="ECO:0000256" key="1">
    <source>
        <dbReference type="SAM" id="MobiDB-lite"/>
    </source>
</evidence>
<organism evidence="2 3">
    <name type="scientific">Austropuccinia psidii MF-1</name>
    <dbReference type="NCBI Taxonomy" id="1389203"/>
    <lineage>
        <taxon>Eukaryota</taxon>
        <taxon>Fungi</taxon>
        <taxon>Dikarya</taxon>
        <taxon>Basidiomycota</taxon>
        <taxon>Pucciniomycotina</taxon>
        <taxon>Pucciniomycetes</taxon>
        <taxon>Pucciniales</taxon>
        <taxon>Sphaerophragmiaceae</taxon>
        <taxon>Austropuccinia</taxon>
    </lineage>
</organism>
<reference evidence="2" key="1">
    <citation type="submission" date="2021-03" db="EMBL/GenBank/DDBJ databases">
        <title>Draft genome sequence of rust myrtle Austropuccinia psidii MF-1, a brazilian biotype.</title>
        <authorList>
            <person name="Quecine M.C."/>
            <person name="Pachon D.M.R."/>
            <person name="Bonatelli M.L."/>
            <person name="Correr F.H."/>
            <person name="Franceschini L.M."/>
            <person name="Leite T.F."/>
            <person name="Margarido G.R.A."/>
            <person name="Almeida C.A."/>
            <person name="Ferrarezi J.A."/>
            <person name="Labate C.A."/>
        </authorList>
    </citation>
    <scope>NUCLEOTIDE SEQUENCE</scope>
    <source>
        <strain evidence="2">MF-1</strain>
    </source>
</reference>
<keyword evidence="3" id="KW-1185">Reference proteome</keyword>
<evidence type="ECO:0000313" key="2">
    <source>
        <dbReference type="EMBL" id="MBW0489264.1"/>
    </source>
</evidence>